<feature type="compositionally biased region" description="Polar residues" evidence="1">
    <location>
        <begin position="27"/>
        <end position="37"/>
    </location>
</feature>
<sequence>MAKGSVPEGRRRPGATLRFRSGLHRSGSATEASSYRQGTGIPAGLRKFANSVKDSGSAFVAWLRALFGKDDEVPERRCNSGAGYNGSVCCGEERRGHGQMV</sequence>
<evidence type="ECO:0000313" key="3">
    <source>
        <dbReference type="Proteomes" id="UP000325008"/>
    </source>
</evidence>
<accession>A0A5C3FQS6</accession>
<name>A0A5C3FQS6_PSEA2</name>
<organism evidence="2 3">
    <name type="scientific">Pseudozyma antarctica</name>
    <name type="common">Yeast</name>
    <name type="synonym">Candida antarctica</name>
    <dbReference type="NCBI Taxonomy" id="84753"/>
    <lineage>
        <taxon>Eukaryota</taxon>
        <taxon>Fungi</taxon>
        <taxon>Dikarya</taxon>
        <taxon>Basidiomycota</taxon>
        <taxon>Ustilaginomycotina</taxon>
        <taxon>Ustilaginomycetes</taxon>
        <taxon>Ustilaginales</taxon>
        <taxon>Ustilaginaceae</taxon>
        <taxon>Moesziomyces</taxon>
    </lineage>
</organism>
<dbReference type="Proteomes" id="UP000325008">
    <property type="component" value="Unassembled WGS sequence"/>
</dbReference>
<evidence type="ECO:0000313" key="2">
    <source>
        <dbReference type="EMBL" id="SPO46155.1"/>
    </source>
</evidence>
<dbReference type="AlphaFoldDB" id="A0A5C3FQS6"/>
<feature type="region of interest" description="Disordered" evidence="1">
    <location>
        <begin position="1"/>
        <end position="42"/>
    </location>
</feature>
<gene>
    <name evidence="2" type="ORF">PSANT_03841</name>
</gene>
<evidence type="ECO:0000256" key="1">
    <source>
        <dbReference type="SAM" id="MobiDB-lite"/>
    </source>
</evidence>
<reference evidence="2" key="1">
    <citation type="submission" date="2018-03" db="EMBL/GenBank/DDBJ databases">
        <authorList>
            <person name="Guldener U."/>
        </authorList>
    </citation>
    <scope>NUCLEOTIDE SEQUENCE [LARGE SCALE GENOMIC DNA]</scope>
    <source>
        <strain evidence="2">ATCC34888</strain>
    </source>
</reference>
<protein>
    <submittedName>
        <fullName evidence="2">Uncharacterized protein</fullName>
    </submittedName>
</protein>
<keyword evidence="3" id="KW-1185">Reference proteome</keyword>
<proteinExistence type="predicted"/>
<dbReference type="EMBL" id="OOIQ01000008">
    <property type="protein sequence ID" value="SPO46155.1"/>
    <property type="molecule type" value="Genomic_DNA"/>
</dbReference>
<comment type="caution">
    <text evidence="2">The sequence shown here is derived from an EMBL/GenBank/DDBJ whole genome shotgun (WGS) entry which is preliminary data.</text>
</comment>